<organism evidence="2 3">
    <name type="scientific">Datura stramonium</name>
    <name type="common">Jimsonweed</name>
    <name type="synonym">Common thornapple</name>
    <dbReference type="NCBI Taxonomy" id="4076"/>
    <lineage>
        <taxon>Eukaryota</taxon>
        <taxon>Viridiplantae</taxon>
        <taxon>Streptophyta</taxon>
        <taxon>Embryophyta</taxon>
        <taxon>Tracheophyta</taxon>
        <taxon>Spermatophyta</taxon>
        <taxon>Magnoliopsida</taxon>
        <taxon>eudicotyledons</taxon>
        <taxon>Gunneridae</taxon>
        <taxon>Pentapetalae</taxon>
        <taxon>asterids</taxon>
        <taxon>lamiids</taxon>
        <taxon>Solanales</taxon>
        <taxon>Solanaceae</taxon>
        <taxon>Solanoideae</taxon>
        <taxon>Datureae</taxon>
        <taxon>Datura</taxon>
    </lineage>
</organism>
<keyword evidence="1" id="KW-0175">Coiled coil</keyword>
<proteinExistence type="predicted"/>
<accession>A0ABS8VHX2</accession>
<keyword evidence="3" id="KW-1185">Reference proteome</keyword>
<name>A0ABS8VHX2_DATST</name>
<gene>
    <name evidence="2" type="ORF">HAX54_036210</name>
</gene>
<feature type="coiled-coil region" evidence="1">
    <location>
        <begin position="61"/>
        <end position="88"/>
    </location>
</feature>
<dbReference type="Proteomes" id="UP000823775">
    <property type="component" value="Unassembled WGS sequence"/>
</dbReference>
<evidence type="ECO:0000313" key="2">
    <source>
        <dbReference type="EMBL" id="MCD9646401.1"/>
    </source>
</evidence>
<protein>
    <submittedName>
        <fullName evidence="2">Uncharacterized protein</fullName>
    </submittedName>
</protein>
<sequence length="130" mass="14248">MSSLSTLKECECVAKRSGVGGQSTISGLIETKQHGTYEIDRRTGLLGQKEAAGTSEEPGAMLALQNENALLRGENTTLKKQVEDLTKKLLHDQHATNEYREPISTQQKSTMYSWVKQYLQTATAFTVAAA</sequence>
<evidence type="ECO:0000313" key="3">
    <source>
        <dbReference type="Proteomes" id="UP000823775"/>
    </source>
</evidence>
<comment type="caution">
    <text evidence="2">The sequence shown here is derived from an EMBL/GenBank/DDBJ whole genome shotgun (WGS) entry which is preliminary data.</text>
</comment>
<reference evidence="2 3" key="1">
    <citation type="journal article" date="2021" name="BMC Genomics">
        <title>Datura genome reveals duplications of psychoactive alkaloid biosynthetic genes and high mutation rate following tissue culture.</title>
        <authorList>
            <person name="Rajewski A."/>
            <person name="Carter-House D."/>
            <person name="Stajich J."/>
            <person name="Litt A."/>
        </authorList>
    </citation>
    <scope>NUCLEOTIDE SEQUENCE [LARGE SCALE GENOMIC DNA]</scope>
    <source>
        <strain evidence="2">AR-01</strain>
    </source>
</reference>
<dbReference type="EMBL" id="JACEIK010004783">
    <property type="protein sequence ID" value="MCD9646401.1"/>
    <property type="molecule type" value="Genomic_DNA"/>
</dbReference>
<evidence type="ECO:0000256" key="1">
    <source>
        <dbReference type="SAM" id="Coils"/>
    </source>
</evidence>